<dbReference type="Pfam" id="PF07350">
    <property type="entry name" value="Gig2-like"/>
    <property type="match status" value="1"/>
</dbReference>
<reference evidence="2 3" key="1">
    <citation type="journal article" date="2014" name="BMC Genomics">
        <title>Genome and secretome analysis of the hemibiotrophic fungal pathogen, Moniliophthora roreri, which causes frosty pod rot disease of cacao: mechanisms of the biotrophic and necrotrophic phases.</title>
        <authorList>
            <person name="Meinhardt L.W."/>
            <person name="Costa G.G.L."/>
            <person name="Thomazella D.P.T."/>
            <person name="Teixeira P.J.P.L."/>
            <person name="Carazzolle M.F."/>
            <person name="Schuster S.C."/>
            <person name="Carlson J.E."/>
            <person name="Guiltinan M.J."/>
            <person name="Mieczkowski P."/>
            <person name="Farmer A."/>
            <person name="Ramaraj T."/>
            <person name="Crozier J."/>
            <person name="Davis R.E."/>
            <person name="Shao J."/>
            <person name="Melnick R.L."/>
            <person name="Pereira G.A.G."/>
            <person name="Bailey B.A."/>
        </authorList>
    </citation>
    <scope>NUCLEOTIDE SEQUENCE [LARGE SCALE GENOMIC DNA]</scope>
    <source>
        <strain evidence="2 3">MCA 2997</strain>
    </source>
</reference>
<dbReference type="AlphaFoldDB" id="V2YZU9"/>
<accession>V2YZU9</accession>
<dbReference type="InterPro" id="IPR027443">
    <property type="entry name" value="IPNS-like_sf"/>
</dbReference>
<evidence type="ECO:0000313" key="2">
    <source>
        <dbReference type="EMBL" id="ESK97229.1"/>
    </source>
</evidence>
<sequence>MVLTPLARTRILTCKNLINNRVRRYADLAPLAEKKEGDISLVFSSLNDSVSNVLPERFSQLKKDLWDDRLIQSWKEVIGELEVKTQEISRLGSEAIPRVPYEDISKGLSSEQVARVKDAGVVVITGAVPKEEALAWKKSIQDYAAANKERVRGFPADNIQVYEFYNTIAQTKARTHPAVLSTQRYLLSLWHKSNPDSEVSLETPISYFDRLRIRLPGDTMFTLGPHCDGGSIERWEDPTYRTCFKNILEGNWRAHDPFDATPRIHAKQDLYNAPNQCSIFRPWQGWLSMSRTGPGEGTLRVFPSLTLSTAYAILRPFFRPKSTSSTSLKAEDWELDLDGTNFPGSGMGKGQEFNEKTHPHLKLDKTMTSVPRVEPGDQVYWHCDGIHAVENVHRGKGDSSVMYIPATPLTTYNAHYLRHQRENFVAGKPAPDFPGGEGESKMTGRGKENHIITRLGRQAYGFEPFDAQSPFLEKANGILFA</sequence>
<evidence type="ECO:0000313" key="3">
    <source>
        <dbReference type="Proteomes" id="UP000017559"/>
    </source>
</evidence>
<name>V2YZU9_MONRO</name>
<dbReference type="HOGENOM" id="CLU_011148_0_0_1"/>
<dbReference type="PANTHER" id="PTHR30613">
    <property type="entry name" value="UNCHARACTERIZED PROTEIN YBIU-RELATED"/>
    <property type="match status" value="1"/>
</dbReference>
<dbReference type="EMBL" id="AWSO01000030">
    <property type="protein sequence ID" value="ESK97229.1"/>
    <property type="molecule type" value="Genomic_DNA"/>
</dbReference>
<comment type="caution">
    <text evidence="2">The sequence shown here is derived from an EMBL/GenBank/DDBJ whole genome shotgun (WGS) entry which is preliminary data.</text>
</comment>
<proteinExistence type="predicted"/>
<dbReference type="Proteomes" id="UP000017559">
    <property type="component" value="Unassembled WGS sequence"/>
</dbReference>
<dbReference type="InterPro" id="IPR010856">
    <property type="entry name" value="Gig2-like"/>
</dbReference>
<dbReference type="Gene3D" id="2.60.120.330">
    <property type="entry name" value="B-lactam Antibiotic, Isopenicillin N Synthase, Chain"/>
    <property type="match status" value="1"/>
</dbReference>
<organism evidence="2 3">
    <name type="scientific">Moniliophthora roreri (strain MCA 2997)</name>
    <name type="common">Cocoa frosty pod rot fungus</name>
    <name type="synonym">Crinipellis roreri</name>
    <dbReference type="NCBI Taxonomy" id="1381753"/>
    <lineage>
        <taxon>Eukaryota</taxon>
        <taxon>Fungi</taxon>
        <taxon>Dikarya</taxon>
        <taxon>Basidiomycota</taxon>
        <taxon>Agaricomycotina</taxon>
        <taxon>Agaricomycetes</taxon>
        <taxon>Agaricomycetidae</taxon>
        <taxon>Agaricales</taxon>
        <taxon>Marasmiineae</taxon>
        <taxon>Marasmiaceae</taxon>
        <taxon>Moniliophthora</taxon>
    </lineage>
</organism>
<evidence type="ECO:0000256" key="1">
    <source>
        <dbReference type="SAM" id="MobiDB-lite"/>
    </source>
</evidence>
<protein>
    <submittedName>
        <fullName evidence="2">Duf1479 domain protein</fullName>
    </submittedName>
</protein>
<gene>
    <name evidence="2" type="ORF">Moror_17885</name>
</gene>
<dbReference type="PANTHER" id="PTHR30613:SF1">
    <property type="entry name" value="DUF1479 DOMAIN PROTEIN (AFU_ORTHOLOGUE AFUA_5G09280)"/>
    <property type="match status" value="1"/>
</dbReference>
<keyword evidence="3" id="KW-1185">Reference proteome</keyword>
<dbReference type="OrthoDB" id="8249012at2759"/>
<dbReference type="KEGG" id="mrr:Moror_17885"/>
<dbReference type="SUPFAM" id="SSF51197">
    <property type="entry name" value="Clavaminate synthase-like"/>
    <property type="match status" value="1"/>
</dbReference>
<feature type="region of interest" description="Disordered" evidence="1">
    <location>
        <begin position="426"/>
        <end position="445"/>
    </location>
</feature>